<organism evidence="4 5">
    <name type="scientific">Aspergillus ellipticus CBS 707.79</name>
    <dbReference type="NCBI Taxonomy" id="1448320"/>
    <lineage>
        <taxon>Eukaryota</taxon>
        <taxon>Fungi</taxon>
        <taxon>Dikarya</taxon>
        <taxon>Ascomycota</taxon>
        <taxon>Pezizomycotina</taxon>
        <taxon>Eurotiomycetes</taxon>
        <taxon>Eurotiomycetidae</taxon>
        <taxon>Eurotiales</taxon>
        <taxon>Aspergillaceae</taxon>
        <taxon>Aspergillus</taxon>
        <taxon>Aspergillus subgen. Circumdati</taxon>
    </lineage>
</organism>
<reference evidence="4 5" key="1">
    <citation type="submission" date="2018-02" db="EMBL/GenBank/DDBJ databases">
        <title>The genomes of Aspergillus section Nigri reveals drivers in fungal speciation.</title>
        <authorList>
            <consortium name="DOE Joint Genome Institute"/>
            <person name="Vesth T.C."/>
            <person name="Nybo J."/>
            <person name="Theobald S."/>
            <person name="Brandl J."/>
            <person name="Frisvad J.C."/>
            <person name="Nielsen K.F."/>
            <person name="Lyhne E.K."/>
            <person name="Kogle M.E."/>
            <person name="Kuo A."/>
            <person name="Riley R."/>
            <person name="Clum A."/>
            <person name="Nolan M."/>
            <person name="Lipzen A."/>
            <person name="Salamov A."/>
            <person name="Henrissat B."/>
            <person name="Wiebenga A."/>
            <person name="De vries R.P."/>
            <person name="Grigoriev I.V."/>
            <person name="Mortensen U.H."/>
            <person name="Andersen M.R."/>
            <person name="Baker S.E."/>
        </authorList>
    </citation>
    <scope>NUCLEOTIDE SEQUENCE [LARGE SCALE GENOMIC DNA]</scope>
    <source>
        <strain evidence="4 5">CBS 707.79</strain>
    </source>
</reference>
<dbReference type="InterPro" id="IPR000850">
    <property type="entry name" value="Adenylat/UMP-CMP_kin"/>
</dbReference>
<keyword evidence="5" id="KW-1185">Reference proteome</keyword>
<accession>A0A319E9A2</accession>
<dbReference type="Gene3D" id="3.40.50.300">
    <property type="entry name" value="P-loop containing nucleotide triphosphate hydrolases"/>
    <property type="match status" value="1"/>
</dbReference>
<keyword evidence="1" id="KW-0808">Transferase</keyword>
<dbReference type="CDD" id="cd01428">
    <property type="entry name" value="ADK"/>
    <property type="match status" value="1"/>
</dbReference>
<feature type="non-terminal residue" evidence="4">
    <location>
        <position position="1"/>
    </location>
</feature>
<proteinExistence type="predicted"/>
<dbReference type="OrthoDB" id="442176at2759"/>
<dbReference type="InterPro" id="IPR027417">
    <property type="entry name" value="P-loop_NTPase"/>
</dbReference>
<dbReference type="GO" id="GO:0005524">
    <property type="term" value="F:ATP binding"/>
    <property type="evidence" value="ECO:0007669"/>
    <property type="project" value="InterPro"/>
</dbReference>
<dbReference type="STRING" id="1448320.A0A319E9A2"/>
<dbReference type="Proteomes" id="UP000247810">
    <property type="component" value="Unassembled WGS sequence"/>
</dbReference>
<dbReference type="GO" id="GO:0016787">
    <property type="term" value="F:hydrolase activity"/>
    <property type="evidence" value="ECO:0007669"/>
    <property type="project" value="UniProtKB-KW"/>
</dbReference>
<dbReference type="SUPFAM" id="SSF52540">
    <property type="entry name" value="P-loop containing nucleoside triphosphate hydrolases"/>
    <property type="match status" value="1"/>
</dbReference>
<name>A0A319E9A2_9EURO</name>
<dbReference type="Pfam" id="PF00406">
    <property type="entry name" value="ADK"/>
    <property type="match status" value="1"/>
</dbReference>
<evidence type="ECO:0000256" key="1">
    <source>
        <dbReference type="ARBA" id="ARBA00022679"/>
    </source>
</evidence>
<dbReference type="VEuPathDB" id="FungiDB:BO71DRAFT_340577"/>
<dbReference type="InterPro" id="IPR033690">
    <property type="entry name" value="Adenylat_kinase_CS"/>
</dbReference>
<keyword evidence="4" id="KW-0378">Hydrolase</keyword>
<dbReference type="AlphaFoldDB" id="A0A319E9A2"/>
<dbReference type="GO" id="GO:0019205">
    <property type="term" value="F:nucleobase-containing compound kinase activity"/>
    <property type="evidence" value="ECO:0007669"/>
    <property type="project" value="InterPro"/>
</dbReference>
<protein>
    <submittedName>
        <fullName evidence="4">P-loop containing nucleoside triphosphate hydrolase protein</fullName>
    </submittedName>
</protein>
<keyword evidence="2" id="KW-0547">Nucleotide-binding</keyword>
<evidence type="ECO:0000256" key="3">
    <source>
        <dbReference type="ARBA" id="ARBA00022777"/>
    </source>
</evidence>
<dbReference type="GO" id="GO:0006139">
    <property type="term" value="P:nucleobase-containing compound metabolic process"/>
    <property type="evidence" value="ECO:0007669"/>
    <property type="project" value="InterPro"/>
</dbReference>
<evidence type="ECO:0000313" key="4">
    <source>
        <dbReference type="EMBL" id="PYH87642.1"/>
    </source>
</evidence>
<keyword evidence="3" id="KW-0418">Kinase</keyword>
<evidence type="ECO:0000256" key="2">
    <source>
        <dbReference type="ARBA" id="ARBA00022741"/>
    </source>
</evidence>
<gene>
    <name evidence="4" type="ORF">BO71DRAFT_340577</name>
</gene>
<dbReference type="PANTHER" id="PTHR23359">
    <property type="entry name" value="NUCLEOTIDE KINASE"/>
    <property type="match status" value="1"/>
</dbReference>
<dbReference type="EMBL" id="KZ826197">
    <property type="protein sequence ID" value="PYH87642.1"/>
    <property type="molecule type" value="Genomic_DNA"/>
</dbReference>
<evidence type="ECO:0000313" key="5">
    <source>
        <dbReference type="Proteomes" id="UP000247810"/>
    </source>
</evidence>
<dbReference type="PROSITE" id="PS00113">
    <property type="entry name" value="ADENYLATE_KINASE"/>
    <property type="match status" value="1"/>
</dbReference>
<sequence>GPPAAGKGSLCSKLALDFGFHHLSVGDLLRSLARDHPRSLKPHVIEAIEQNQLVDVHELAGILRSAIRDLEMQGKTRLLVDGIPRSLPQAAVLEEAIGAPDLVIFFNCPKRIARARFLTRELPGRDGSAGGFEARSAQYAGENPRIVQHYRGRGLLLEVSCLMTRGALRSLLC</sequence>